<name>A0ABQ0L5C4_MYCCL</name>
<evidence type="ECO:0000256" key="1">
    <source>
        <dbReference type="SAM" id="MobiDB-lite"/>
    </source>
</evidence>
<feature type="compositionally biased region" description="Polar residues" evidence="1">
    <location>
        <begin position="351"/>
        <end position="361"/>
    </location>
</feature>
<proteinExistence type="predicted"/>
<sequence length="361" mass="40202">MHVCSPQRRDGPVVYRNSQREPDFAMQARLAWVSESRGDEAASSEIVVGDVANDVFQDFRWDRVDREWWLSERKPGQLGGHAPRLGPYVHLPVHSLSNADSHALLSELSHRVALAARTLAVDPLNPAVRAPPSVLCCWPEVRERERESRSRLQATYDGTQLRGILRISGISWGYLYDRLLADVARPCLARRYTRLCDVEQWTAASTNGSGTRRPMFVASASPIARRCARSARPFQAVPTGQACSSIERQYVVIVCCLRHIPIRRATPAPIGVVLRHPTPFSPDATRVRHHGPRACSSSTAGRGSLAQRPCPSFSSLERRRRASWLGAVPETLRAGRSSPKGMHAIRRSPSRQDLCSSDNRL</sequence>
<reference evidence="2" key="1">
    <citation type="submission" date="2014-09" db="EMBL/GenBank/DDBJ databases">
        <title>Genome sequence of the luminous mushroom Mycena chlorophos for searching fungal bioluminescence genes.</title>
        <authorList>
            <person name="Tanaka Y."/>
            <person name="Kasuga D."/>
            <person name="Oba Y."/>
            <person name="Hase S."/>
            <person name="Sato K."/>
            <person name="Oba Y."/>
            <person name="Sakakibara Y."/>
        </authorList>
    </citation>
    <scope>NUCLEOTIDE SEQUENCE</scope>
</reference>
<protein>
    <submittedName>
        <fullName evidence="2">Uncharacterized protein</fullName>
    </submittedName>
</protein>
<keyword evidence="3" id="KW-1185">Reference proteome</keyword>
<organism evidence="2 3">
    <name type="scientific">Mycena chlorophos</name>
    <name type="common">Agaric fungus</name>
    <name type="synonym">Agaricus chlorophos</name>
    <dbReference type="NCBI Taxonomy" id="658473"/>
    <lineage>
        <taxon>Eukaryota</taxon>
        <taxon>Fungi</taxon>
        <taxon>Dikarya</taxon>
        <taxon>Basidiomycota</taxon>
        <taxon>Agaricomycotina</taxon>
        <taxon>Agaricomycetes</taxon>
        <taxon>Agaricomycetidae</taxon>
        <taxon>Agaricales</taxon>
        <taxon>Marasmiineae</taxon>
        <taxon>Mycenaceae</taxon>
        <taxon>Mycena</taxon>
    </lineage>
</organism>
<evidence type="ECO:0000313" key="2">
    <source>
        <dbReference type="EMBL" id="GAT46370.1"/>
    </source>
</evidence>
<dbReference type="EMBL" id="DF842379">
    <property type="protein sequence ID" value="GAT46370.1"/>
    <property type="molecule type" value="Genomic_DNA"/>
</dbReference>
<feature type="non-terminal residue" evidence="2">
    <location>
        <position position="361"/>
    </location>
</feature>
<dbReference type="Proteomes" id="UP000815677">
    <property type="component" value="Unassembled WGS sequence"/>
</dbReference>
<feature type="region of interest" description="Disordered" evidence="1">
    <location>
        <begin position="283"/>
        <end position="312"/>
    </location>
</feature>
<accession>A0ABQ0L5C4</accession>
<gene>
    <name evidence="2" type="ORF">MCHLO_03903</name>
</gene>
<feature type="region of interest" description="Disordered" evidence="1">
    <location>
        <begin position="330"/>
        <end position="361"/>
    </location>
</feature>
<evidence type="ECO:0000313" key="3">
    <source>
        <dbReference type="Proteomes" id="UP000815677"/>
    </source>
</evidence>